<proteinExistence type="predicted"/>
<dbReference type="HOGENOM" id="CLU_3048538_0_0_9"/>
<dbReference type="AlphaFoldDB" id="V8B9Q0"/>
<comment type="caution">
    <text evidence="1">The sequence shown here is derived from an EMBL/GenBank/DDBJ whole genome shotgun (WGS) entry which is preliminary data.</text>
</comment>
<protein>
    <submittedName>
        <fullName evidence="1">Uncharacterized protein</fullName>
    </submittedName>
</protein>
<name>V8B9Q0_STRPA</name>
<organism evidence="1 2">
    <name type="scientific">Streptococcus parasanguinis CC87K</name>
    <dbReference type="NCBI Taxonomy" id="1073372"/>
    <lineage>
        <taxon>Bacteria</taxon>
        <taxon>Bacillati</taxon>
        <taxon>Bacillota</taxon>
        <taxon>Bacilli</taxon>
        <taxon>Lactobacillales</taxon>
        <taxon>Streptococcaceae</taxon>
        <taxon>Streptococcus</taxon>
    </lineage>
</organism>
<accession>V8B9Q0</accession>
<sequence length="54" mass="6044">MLFLFLQKNGIIIVKKKGSGELSFFCSLKKGVADAQEQSFNNIKESKATVKIHE</sequence>
<evidence type="ECO:0000313" key="1">
    <source>
        <dbReference type="EMBL" id="ETD11833.1"/>
    </source>
</evidence>
<dbReference type="RefSeq" id="WP_023919405.1">
    <property type="nucleotide sequence ID" value="NZ_KI669402.1"/>
</dbReference>
<reference evidence="1 2" key="1">
    <citation type="submission" date="2013-10" db="EMBL/GenBank/DDBJ databases">
        <title>The Genome Sequence of Streptococcus parasanguinis CC87K.</title>
        <authorList>
            <consortium name="The Broad Institute Genomics Platform"/>
            <person name="Earl A."/>
            <person name="Allen-Vercoe E."/>
            <person name="Daigneault M."/>
            <person name="Young S.K."/>
            <person name="Zeng Q."/>
            <person name="Gargeya S."/>
            <person name="Fitzgerald M."/>
            <person name="Abouelleil A."/>
            <person name="Alvarado L."/>
            <person name="Chapman S.B."/>
            <person name="Gainer-Dewar J."/>
            <person name="Goldberg J."/>
            <person name="Griggs A."/>
            <person name="Gujja S."/>
            <person name="Hansen M."/>
            <person name="Howarth C."/>
            <person name="Imamovic A."/>
            <person name="Ireland A."/>
            <person name="Larimer J."/>
            <person name="McCowan C."/>
            <person name="Murphy C."/>
            <person name="Pearson M."/>
            <person name="Poon T.W."/>
            <person name="Priest M."/>
            <person name="Roberts A."/>
            <person name="Saif S."/>
            <person name="Shea T."/>
            <person name="Sykes S."/>
            <person name="Wortman J."/>
            <person name="Nusbaum C."/>
            <person name="Birren B."/>
        </authorList>
    </citation>
    <scope>NUCLEOTIDE SEQUENCE [LARGE SCALE GENOMIC DNA]</scope>
    <source>
        <strain evidence="1 2">CC87K</strain>
    </source>
</reference>
<dbReference type="PATRIC" id="fig|1073372.3.peg.1458"/>
<keyword evidence="2" id="KW-1185">Reference proteome</keyword>
<evidence type="ECO:0000313" key="2">
    <source>
        <dbReference type="Proteomes" id="UP000018716"/>
    </source>
</evidence>
<dbReference type="EMBL" id="AZJD01000007">
    <property type="protein sequence ID" value="ETD11833.1"/>
    <property type="molecule type" value="Genomic_DNA"/>
</dbReference>
<gene>
    <name evidence="1" type="ORF">HMPREF1195_01422</name>
</gene>
<dbReference type="Proteomes" id="UP000018716">
    <property type="component" value="Unassembled WGS sequence"/>
</dbReference>